<keyword evidence="1" id="KW-1133">Transmembrane helix</keyword>
<evidence type="ECO:0000313" key="3">
    <source>
        <dbReference type="EMBL" id="PJJ54941.1"/>
    </source>
</evidence>
<keyword evidence="2" id="KW-0732">Signal</keyword>
<dbReference type="RefSeq" id="WP_100337537.1">
    <property type="nucleotide sequence ID" value="NZ_PGFA01000002.1"/>
</dbReference>
<proteinExistence type="predicted"/>
<reference evidence="3 4" key="1">
    <citation type="submission" date="2017-11" db="EMBL/GenBank/DDBJ databases">
        <title>Genomic Encyclopedia of Archaeal and Bacterial Type Strains, Phase II (KMG-II): From Individual Species to Whole Genera.</title>
        <authorList>
            <person name="Goeker M."/>
        </authorList>
    </citation>
    <scope>NUCLEOTIDE SEQUENCE [LARGE SCALE GENOMIC DNA]</scope>
    <source>
        <strain evidence="3 4">DSM 11115</strain>
    </source>
</reference>
<accession>A0A2M9BAG9</accession>
<protein>
    <submittedName>
        <fullName evidence="3">Uncharacterized protein</fullName>
    </submittedName>
</protein>
<dbReference type="Proteomes" id="UP000228535">
    <property type="component" value="Unassembled WGS sequence"/>
</dbReference>
<comment type="caution">
    <text evidence="3">The sequence shown here is derived from an EMBL/GenBank/DDBJ whole genome shotgun (WGS) entry which is preliminary data.</text>
</comment>
<evidence type="ECO:0000256" key="2">
    <source>
        <dbReference type="SAM" id="SignalP"/>
    </source>
</evidence>
<keyword evidence="1" id="KW-0472">Membrane</keyword>
<feature type="transmembrane region" description="Helical" evidence="1">
    <location>
        <begin position="169"/>
        <end position="187"/>
    </location>
</feature>
<keyword evidence="4" id="KW-1185">Reference proteome</keyword>
<evidence type="ECO:0000313" key="4">
    <source>
        <dbReference type="Proteomes" id="UP000228535"/>
    </source>
</evidence>
<dbReference type="OrthoDB" id="877832at2"/>
<organism evidence="3 4">
    <name type="scientific">Hymenobacter chitinivorans DSM 11115</name>
    <dbReference type="NCBI Taxonomy" id="1121954"/>
    <lineage>
        <taxon>Bacteria</taxon>
        <taxon>Pseudomonadati</taxon>
        <taxon>Bacteroidota</taxon>
        <taxon>Cytophagia</taxon>
        <taxon>Cytophagales</taxon>
        <taxon>Hymenobacteraceae</taxon>
        <taxon>Hymenobacter</taxon>
    </lineage>
</organism>
<gene>
    <name evidence="3" type="ORF">CLV45_3287</name>
</gene>
<keyword evidence="1" id="KW-0812">Transmembrane</keyword>
<feature type="signal peptide" evidence="2">
    <location>
        <begin position="1"/>
        <end position="24"/>
    </location>
</feature>
<name>A0A2M9BAG9_9BACT</name>
<evidence type="ECO:0000256" key="1">
    <source>
        <dbReference type="SAM" id="Phobius"/>
    </source>
</evidence>
<sequence length="207" mass="21946">MRPSLKITLLLVLLALWQVGPARAHGGEDHGGTAKASGGAFPTTFSVAALSEKFELLLRFEPLEKGKDADLRLFISDYATNAPIKGAKVTITCPEAPALKFAVSEKEPGSYLVESSFPENKKYSLAVNIVAGSQADLMALQGLEVGKKLPVAPEATHADGSIFSSWKTILALVGAFAFGILLTVLLMRRRAAAPVSTSTPPVYENHA</sequence>
<feature type="chain" id="PRO_5014670354" evidence="2">
    <location>
        <begin position="25"/>
        <end position="207"/>
    </location>
</feature>
<dbReference type="EMBL" id="PGFA01000002">
    <property type="protein sequence ID" value="PJJ54941.1"/>
    <property type="molecule type" value="Genomic_DNA"/>
</dbReference>
<dbReference type="AlphaFoldDB" id="A0A2M9BAG9"/>